<keyword evidence="1" id="KW-0812">Transmembrane</keyword>
<sequence>MIMAVAILMAVAIAAGLTLGKFARSDSWRATVTPLASIIGSGFLICGPLLAKEFGSLALAAMAVLLTLSYAVGWVIRFNIVHVENLAETLSLNDPFAWGMRVAQGTLAIAYAVSVAYYLKLLAEFLMKPFDVPATSHTLVANIFVTVIILALTALTFSGDIRKIEHAAHGSVSIKLGIIAGMLAALAIWWVAHPAGGGEPMPAAKLSFHSIPMLLGLLITVQGFETSRYMGESYDQATRVRTMRWSQWISSAIYLAFLALLTPFLGRAQNAEGVAGILDIMELVAPFLGIFVLIGAVSSQLSAAIADSIGAGGIAVEVSRKKLGVRGAFIFAAILSIAVVWLTDPFQVIALSSRAFALFYAMQAGLAVWVSRRTQAGGVGRQIGFAVIGIICVIAAAAGAPAEG</sequence>
<dbReference type="RefSeq" id="WP_140872448.1">
    <property type="nucleotide sequence ID" value="NZ_RCZK01000012.1"/>
</dbReference>
<reference evidence="2 3" key="1">
    <citation type="journal article" date="2019" name="Environ. Microbiol.">
        <title>Species interactions and distinct microbial communities in high Arctic permafrost affected cryosols are associated with the CH4 and CO2 gas fluxes.</title>
        <authorList>
            <person name="Altshuler I."/>
            <person name="Hamel J."/>
            <person name="Turney S."/>
            <person name="Magnuson E."/>
            <person name="Levesque R."/>
            <person name="Greer C."/>
            <person name="Whyte L.G."/>
        </authorList>
    </citation>
    <scope>NUCLEOTIDE SEQUENCE [LARGE SCALE GENOMIC DNA]</scope>
    <source>
        <strain evidence="2 3">S5.1</strain>
    </source>
</reference>
<dbReference type="EMBL" id="RCZK01000012">
    <property type="protein sequence ID" value="TPG10025.1"/>
    <property type="molecule type" value="Genomic_DNA"/>
</dbReference>
<dbReference type="OrthoDB" id="271600at2"/>
<accession>A0A502C8V1</accession>
<feature type="transmembrane region" description="Helical" evidence="1">
    <location>
        <begin position="285"/>
        <end position="311"/>
    </location>
</feature>
<proteinExistence type="predicted"/>
<feature type="transmembrane region" description="Helical" evidence="1">
    <location>
        <begin position="172"/>
        <end position="192"/>
    </location>
</feature>
<evidence type="ECO:0000313" key="2">
    <source>
        <dbReference type="EMBL" id="TPG10025.1"/>
    </source>
</evidence>
<evidence type="ECO:0000313" key="3">
    <source>
        <dbReference type="Proteomes" id="UP000318413"/>
    </source>
</evidence>
<evidence type="ECO:0000256" key="1">
    <source>
        <dbReference type="SAM" id="Phobius"/>
    </source>
</evidence>
<name>A0A502C8V1_9SPHN</name>
<comment type="caution">
    <text evidence="2">The sequence shown here is derived from an EMBL/GenBank/DDBJ whole genome shotgun (WGS) entry which is preliminary data.</text>
</comment>
<dbReference type="AlphaFoldDB" id="A0A502C8V1"/>
<feature type="transmembrane region" description="Helical" evidence="1">
    <location>
        <begin position="204"/>
        <end position="224"/>
    </location>
</feature>
<dbReference type="Proteomes" id="UP000318413">
    <property type="component" value="Unassembled WGS sequence"/>
</dbReference>
<feature type="transmembrane region" description="Helical" evidence="1">
    <location>
        <begin position="245"/>
        <end position="265"/>
    </location>
</feature>
<gene>
    <name evidence="2" type="ORF">EAH84_13035</name>
</gene>
<feature type="transmembrane region" description="Helical" evidence="1">
    <location>
        <begin position="383"/>
        <end position="402"/>
    </location>
</feature>
<feature type="transmembrane region" description="Helical" evidence="1">
    <location>
        <begin position="139"/>
        <end position="160"/>
    </location>
</feature>
<keyword evidence="1" id="KW-0472">Membrane</keyword>
<evidence type="ECO:0008006" key="4">
    <source>
        <dbReference type="Google" id="ProtNLM"/>
    </source>
</evidence>
<feature type="transmembrane region" description="Helical" evidence="1">
    <location>
        <begin position="96"/>
        <end position="119"/>
    </location>
</feature>
<keyword evidence="3" id="KW-1185">Reference proteome</keyword>
<organism evidence="2 3">
    <name type="scientific">Sphingomonas oligophenolica</name>
    <dbReference type="NCBI Taxonomy" id="301154"/>
    <lineage>
        <taxon>Bacteria</taxon>
        <taxon>Pseudomonadati</taxon>
        <taxon>Pseudomonadota</taxon>
        <taxon>Alphaproteobacteria</taxon>
        <taxon>Sphingomonadales</taxon>
        <taxon>Sphingomonadaceae</taxon>
        <taxon>Sphingomonas</taxon>
    </lineage>
</organism>
<feature type="transmembrane region" description="Helical" evidence="1">
    <location>
        <begin position="348"/>
        <end position="371"/>
    </location>
</feature>
<feature type="transmembrane region" description="Helical" evidence="1">
    <location>
        <begin position="323"/>
        <end position="342"/>
    </location>
</feature>
<feature type="transmembrane region" description="Helical" evidence="1">
    <location>
        <begin position="57"/>
        <end position="76"/>
    </location>
</feature>
<keyword evidence="1" id="KW-1133">Transmembrane helix</keyword>
<protein>
    <recommendedName>
        <fullName evidence="4">Amino acid permease</fullName>
    </recommendedName>
</protein>